<keyword evidence="6" id="KW-0206">Cytoskeleton</keyword>
<feature type="compositionally biased region" description="Low complexity" evidence="9">
    <location>
        <begin position="194"/>
        <end position="214"/>
    </location>
</feature>
<feature type="compositionally biased region" description="Low complexity" evidence="9">
    <location>
        <begin position="85"/>
        <end position="97"/>
    </location>
</feature>
<dbReference type="SMART" id="SM00033">
    <property type="entry name" value="CH"/>
    <property type="match status" value="1"/>
</dbReference>
<dbReference type="FunFam" id="1.20.58.60:FF:000376">
    <property type="entry name" value="Protein CBG15811"/>
    <property type="match status" value="1"/>
</dbReference>
<evidence type="ECO:0000259" key="11">
    <source>
        <dbReference type="PROSITE" id="PS50002"/>
    </source>
</evidence>
<dbReference type="FunFam" id="1.20.58.60:FF:000332">
    <property type="entry name" value="VAB-10B protein"/>
    <property type="match status" value="1"/>
</dbReference>
<dbReference type="FunFam" id="1.20.58.60:FF:000360">
    <property type="entry name" value="VAB-10B protein"/>
    <property type="match status" value="1"/>
</dbReference>
<gene>
    <name evidence="14" type="ORF">L3Y34_016468</name>
</gene>
<feature type="compositionally biased region" description="Basic and acidic residues" evidence="9">
    <location>
        <begin position="3916"/>
        <end position="3934"/>
    </location>
</feature>
<evidence type="ECO:0000256" key="9">
    <source>
        <dbReference type="SAM" id="MobiDB-lite"/>
    </source>
</evidence>
<dbReference type="InterPro" id="IPR018159">
    <property type="entry name" value="Spectrin/alpha-actinin"/>
</dbReference>
<feature type="compositionally biased region" description="Polar residues" evidence="9">
    <location>
        <begin position="267"/>
        <end position="281"/>
    </location>
</feature>
<dbReference type="SUPFAM" id="SSF47576">
    <property type="entry name" value="Calponin-homology domain, CH-domain"/>
    <property type="match status" value="1"/>
</dbReference>
<sequence length="7182" mass="807664">MLLSIVEFVVHLAHEMLCYTLGISCSIPPTPVPTSSTKQGAGGRLGGGGGDREIVQFGREGVGGGGRGAETPPTLGGDAMIPLTSASSFPPSSSSSSPSAESSLIRKFPFLFSSTSSSLKPQSFCFLEPSESPSDPYTSSSSSHACDHCDSYVWHATSSLATTSLLLLAVATTLTMLKVVRSYSKKAERKSESSRAGSQQHLHSSNSQQQQAIGGSAGGGGQNSSSYYEEYRNGGAGGYGGSGNGHVVGANGQIMHHADNRHLQNAYQTHQQGGFSESSSYETREHFERKVQRVKKTRGERERSRSMRRDEVSEALHGSDATSARDALLQWARKVTAGYPRVNVNNFSSSWRDGLAFNAILHRYRPNAIDWNKISDESVSNRERLDNAFAAAEREFGVSRLLDAEDVDTNNPDEKSIITYVSSLYNALPHLPELNKLQKVQDEYIEEAYEWREWVVRAIQLVDDRLLQGTSSELIYELQRFRDDDLPPREEQKRRLCLVYDHLEKMMRSTELFAIPHELSARELQKVWQELLNSIDRRFDLLEHHRVQEGNSSDIISRLDRGIGIVNEKLDLILKRIEDVEARVDTSPPAAVERTVTEIVDDLNALEAPIAQLFELVEELKTMQHPEANDFYRRVYGLHQRRTAYLDRLTNQILVRLGVRTDTLHKENQARLENMRQTSFSRVEECIEWVRVRMEKLTTMEFLEDLETLEHIFEQHKLDNRDIQDFRQNVDECIARQAEVSAEDTYEYCELLRVLESEYQQLRDLSAGRMLDLDSLIAFVRAAQLELIWVSDRERIEVTRNWSDIKQLDLPMLTNYYKQLLHEMELREKQYNDVHNQGAALLNQGHPAVRVIEIYLKTMQTQWDWLLALSKCLEEHLRDALNLKSFMEEAADAEAWIEEQSARLENNYNRTDFSLEEGERFLRELDEIKEILNKYHQVLMALTERCASISPLWQRGERIPHPITVTALCDYADQNITIKAGDDVVLLDNSDLIKWTVRDLSGVEGQVPSVVFRIPPPDSRLTAFLNRLLQQFEKLKKLWEKKHRMVRFNMVLNTMRTIQGWDLDTFNSIDPDQRDAIMKALNDDANKLLSELDPNDPLALRLREELRKTNEHFWNLLNASQKPPEPDWASQYDQKMSELLRKLEEAWRKLNDAVGKPVSRSPEELERVIHEHKRFEDALQALDGDVANVKELFRQLPNPTPTQRVNHDRLNGLWDDLWDLSRMYVERIKVLESVLNGMVEVADIVKQHEITLNSFDDLPAALDKLRGHHSQLLEINMVLRQQQTVIDQLNRNVALLRQHVARTRINEGHHPDVDAIEEEVQKLNVRWENVNAQIAERLLAVEKALQIQMVYRSEYETEIKWLDDVEETINRLRKPDELRPEEYQHQLDTLTQMYSHLQEHTQAIENVNKEGGEFIHKAKMFDAKLGQYGDAIVGIHGPDVRSLFRRTKPQPKNGAQIVTEELELLNRRFAQLSSLILERRETMQVLIQNWKRQKQEEEDRRRAEEEEKRRAFEAARLKALEDAERLRREREEAEARRRAKDDADRARRLADEAERARRAAEEAERRRREEEERRRREEEERRRRQDEEDRRRREEEERRRREEEERRKKPDIDLKIQKPIINLEPIVTSTGDEWEIVDPIGDRAKISEVEDEMQTFAEETITNTQFYEMEGNLNKKTGEVLTFFEAIRQGNLTAAGEFFDVPSASIMSLEEAAKYGLVEKDLPTVLNTRWGIHHPETGAPITLAEAIQIGLYDSNIRQFRDIHTREILSQSELMSKRIANMETVMKLIKEKIMKLPPTSLANALDKGMLNPATGVFKGKHTDMELQLWAAIYHGYLSIENPEHLTTIGISLTDTIENGFVNANNAEFEDRNSNDKFNFREAVSKKNKLINNDIVEVVNTSENRRVSLGAALVRNAIGVKDGKYTDLATRHTMSLKEAHRDELIGKALTLEEAARKSIIDSTGHIVDRGIQGQRYTLLEAIVAGLIDAEVRHIVDPEENDVISVSEALERGLLQPSGKIVLEKQEREFTIEEAVREGLLTKRVRHTIFNVRGILNTESNQSLSFNEAVEAGVIVPNAERVVNLLTQESYLLTDNRAANLVDEALLEYLTTPIGIKNDRGAFESSLIRAVSNGIVDPQKGVFFNKNTKHELTVKEAYEQGLVNLRGALKVFGLFNVPPSLITPSKKIDRKKRISRPGQGGLEVGEHQVKVTIAEAMKQGLIDSRTQRFRQGNINLSLDEALSQGLIDPASEWIVPDRSKGVGPTIEEKTTETMTETGQQLAPKYYPDKNIEESVTTVKRVRTTETTALGGPGGVSVYRSITGGKGAIEVPSTGYHIYEAERKGLIDLTNGKISAPNVERVLSFAEGIELGIIDASTIQVSNAGRTISVKEALEKKVMESDGSVAGRNIEKAIESKIIIIDAEPLVPYNNQSKNIIQIPPGNGPIISFRQVGQPIIEESTQSWEFDSQQGLLVDNMTGEKLTLERALATGKLAPEDISVRDGLTGREMTFEEAEKWGIIDSKNRYFVDKAQNKRMSYTEAAQQHYMYPTGGVPENAHDAVHTTVKVQTRTAVAKKEALSSGLPLSDNTLGKALALGWYDQSAGTFTHPDTQKKMTLKEAIIKGLFDPYDTTIVDKRSGNEMSLLEAIHEGIVDDTAGTVKDTQTGQVHNLLEAGNLGLVKGKNFGDTLDSSLFSGRLDLGTGTYTRPSGGSAMPIHEAINRNYVDQSSVSVRDPSTGHQYSYQEAVERRIVDPASGLIHGGGDSTSFSQALTTGHLTSSGSAGRPASGNQQRLVEQRLQLTPFAPSNGGSRSRDGRHEMVDLGGGQQVQVKVVRDAGGVEKGEYTDPKSGMKFTIQMHGDPVVTETKTSVKSTSQVHSVELEPHAEFVGIDRVRDKRNNRVMTLDEARKLGIAKVDKKGKQMTRTYQVFRSNIQNAVNNGVKDSHDEKLSLEDAIRAGIVDIRSLTYRHPKDGAIDLTQAANRGLIDVTLSEVLPKGIIHPGTGERIDIKRGIDLRIIDARTGEVRDPRSNERITWLDILKPVYQAIATDGVFDPTKGHHVPVTSALNDGLINAGTGNYKNTITGEDVPLNEAVDRGLIDRSTYETITKPFFTDYRSNRKLNLVEAVRERLIDPKNRTIQLSRQSIVPIAKAVQDGRIPLEIGEKLRRVDKLNFAEALGKGLIDSKQNIFTDPDTGRQMSIAQAIQEGFIDTGSVQGIEGNDESNLFNVLQSSDFDENSGRIYDKKSSLHLTFADAVHRGVIDGDSLLHLQASGDLVTLRDALHQNKIDSNGKFVDGGSRVKISDAVKSGRITVIASPSEAVQAVTEGVKRRDAEGYKFKITEYEDAQNQQRQSVPKFRETVTVSKLTPQYQDPGLSVRMRQSTTSIGDRASKFIEDPSQLAEIQQDFLSSLEAAQFDTEARVIENPKTNERVSVREAAETGLLDVQTGEIVHPDNGRRYSIPRAVHMKLVGGDAAKRLMEQLNVPVEEIGYATQTITTSTHRSSSPVFATATATSHPAEASGTSGTREYTRTINWHGQPSELRNSKTDPLAPYTSVTSNVTEATEDAPSWARRHKTTVVPDSPSSIRMLDMSNLDDPPRESVTQVVSFREAEVANMMGDLTRFRQEIFTTHLTFNPNTQSVDAASKNVQKMKESLDTWRDLIKERLDAIDELCRDEADSMTPEQYQALREMRRQLADEYDTVLRTVEGIHTRLNILSSLLIEFSSLTSSMQSWMTDRTRLAGDIRHNSGDPSRIDDARFEAKSLMEEVIREESRLKQIGASVLKIEQEIASMYDDVRASGSTEDVGVSVDEVHETRRRVEDDYGQLLRQCQDLIQFQNHVNAINDKHSELARRADEWLQGLQRSLEDVERDARISDDSRIQRIEELNRMAAGGSSKLDEAKSASRSLLDALEGTNVADDVRQRHQQNEESRRGRHQEILDRLQQNLKEAASRKAEAEGVKQAVANLKAWAKETSETTRQPVELPLTEIALHEAKRDEQLLNGEIENRLALIEELEKKAQEVGDAESLAELQEAKKTLKRSASDLKGLRDNIFDAINGLQTVNNDGEKLRRSLDTAGAKIRSAKLPEAQEDVDSLQTQANHLEDVTRNLCNIPNVTQTEPVIQKTRDLRKRVDSCAQDLEARKEKMAELESLDADFESAKGSLVAWISALDDQLKALDKVSIDKDKLAEQRKETLELADMLGEGQAKLDDLEALAAKMEDGKGTSRQISELGARLQRQTSELKARGDRINKLDGKATAFADSERAVLEYMEKKREQLETFPVPTTKEGVKAQLQDLERMDKTGRGEQRRVEETRLSARELAREASIEKEAQEMSQREKNLADQWDSLADRFDSARDRARNAEKLLDETAQIEKWIGAKKKMVEAIGAPSTDQAVAKSQNGQIQLMKAETESEKSALENVNSMANELISTAPKGSNVDELMTKMDALNRKWHSLESGLDEKAGRVEEAAKLGNELRDIQKELRKELSELESNVEKASRMSPNDIGDQLATLDSLKSRFGGVDAALEKLKTILEATDDLEVDSTNRAEIQEQLESTQKKADELERKIESVKRAALNAQNEGVELEKRLDDLIGIVAQAENELEQAAPIAADSQKLHEELKRADDVFQKLLENEGEVSLIRAKVAEELKKKPDVELKKKVEMLNSKWPKALGAARDRKDLVTKAGDLVKLFGESEGALEQRLQGDQSGLEELLARIQDPEALDALKLVEKTMDRRLADVDSLNSVMDRIEASAPGPDANRLRRRAEKLADDVKGMAKKARTAAALAQRKHDFSMKFERLVGEIQQFTENQKAKIEEAVEKDQMNGERVQSKLNEIEDFWSLKSRELKTVADEIKKDGTPEEATTVDQQIDSLQAGIDDLLAILKNQSEHLAEKKEAADRIQTESQKASTRINSLIAEIADLDPIGRSRDDLKKQKEEILNLNGDLDSAQTKLLELGAEWEAALGAGIVTQPQFETNRAASDELNKLAARAGKRLAQREKKLAETEDDIDKLHKDADEIVGALGAISSDDTIAQTTPSTQQDPKLIAEKVKELKDALKPVGDKMDSFNSDCKLMIKTAGPEADTKELDALLKRVGDAYSDVVGKVSDKEMSVDAAVQQQGRVEDAYRALLNWLEETEEMMENQKKPSADAKVAKAQLHAYEVLMKHVEDKKPSVDGFKTMIGKMASESGDSNSDDRKALLSKNQQIEDRYKELLNSAVDRQRKLLDAVDLAERLQEVSIPLDQWLQSAEKRLQGLAKVPITVEKAEEMLQEQEALQDELEHKSDDLKDVLEISPMLASLVSVEDANTISGQVQQLETRCRALDAGITNMKPLLESFLQQIQDFTLDEEDMTRFVGETEVKLTELDELPIEPDDLVEQTNILAEIAVAIADRDEMMANIFEVGKQLAIQGEPEEALIAQKRLDDLKFRYADLMTSADEKIALLAKAIPLSEGFHEGFDAVMQVLEDMDRDLQTIDEEDPDTQAELIFVLEDDISQKIRPSVDDLTVLSTQLQALCSADKADELLANTVAMNKLVNSVADRVARRAERIEMASKQSRAVLDDLQYLIEWFSAARERILEGAQPSLDLECLKSQLKHQKIINEEANANKIQFRNVAGEAKKVVRQLGIEGNEANGKISDTVDEGRELVEEVMALCAERTETLERALALMEQLTAQFDELNKWLDQMDAELQASPPVTTATPAVELREMHAHNEELAKMVDRYRPIIEGFKADVADLQEILAEDQSPLLKSVAGELVQGYEDVKEGVRGRGHAIDNMMGATIGFGERLETLVANLQGAADRLKENEGISADPSVLESRLAENRSIVESLRDKQNAYDALKQTASELLATAPEGDAAAGDVESKLNRLEKLWKEIEREAVDRGVVLEDVLEKAKHFWSELDSCQKAVDDLRNRLELVEPATGHPEQLADQQEIIAQVANEMERTRPRIEALSIAGQQLAGYVPDDEKAVIENQVANVRGGFSTITGLFAEKKRDLIAAMEEAMAFHGDLEALMKWLDKAEQRMAKMAPVEQAKQMNEIGQLLDELHRFKDEVDERGVAKEQVVTTALQLAADAPPHLAATVRQPVAELNGRWTRLNATLAEREHKLENSMLQMGKLSDAIAQLTAWMDKTKATLKEIAPPKTAVNLRDIEIAQCKLVVLSNDVHAHQHSVDTVNGAAQQYVKASGALDVETSGKLGEMNEKWAEIQKMLATLAVEMEVSKKEAENVGGEVERWQRWLEETEAALQSTKPTGGLPETAEFQLDEFKVLKSDVEMNSGPLETHLSATERYLKDEELGGDDTWLAKTHGVMKSKWNKVKELLVDREKKLQLAYEQAVALEQALNDMEAWIVDAERKLTDLPPISRLPDLVEKQLTDHETWMDEVAHRKTSMTQHQASGVRMQYYCEKKDAIPIKNRLVSLKHRVEKISGRSAERGKQLATTRDEVATWQDGIHELEAFVEQVLERIAPEQGMTSSLDKLKAKLEEIKEAQRDVTAKQTLFDVTRKRGIGLAERAIRSEYKQIMMSNEKMSKRWNEMIKKLRDRLREAEQAVLEGGVFEESMNDLESWVDEELERYERIETQPVYGDIDGVRSLADEEARRGVERKTKENGVKTVVKKADALLASGVDESDSIAQAKERLVEKWQKVEEAARARGDSIKEAEQAAEDFDAKTHSLLDWLAVEEQKLKSAGLEDVEKVKQAMDDAEQRYKSCLAKGESILEKCQPSAEPVLRNWMRVVEARWKEVKEKVDEKEFALLEEEQKAKEHAEQIQKLAEFAAKKRDELNRMIEKPPAQDLDTMEQNLREFAELDFELREQQPEVDAACKASKKGGARNSAAEMLSIEWKKLWLDAMGLQSSLDTQKALLEEMKRLEGWKWEDWKERYVEWNDHAKARVSDLFRRIDRLHTGNVPRQVFIDGIIGSKFPTSRLEMEKVADRFDKGDGMINAKEFINALRFDSANRNAKPQTDTEKITHEIERQKKTCSCCQPYQIEKISENHYRFGDTHIKRMVRILRSTVMVRVGGGWESLDEFLHKHDPCRAKGRLNINMFPEARPINALDSMRAFTKNRHAKEMPPTSGTPGPIMKIREKTDRSVPMSGGLGGTAGYTVTSSPDQRPSRIPRAPSDMSAGRLSRVGSVSNSRGSLLDGPSTPSRPESRASSDAGDRPAGQTRIPSLRGRKGQRYTPQHQHQPGCPSSSSSK</sequence>
<keyword evidence="8" id="KW-0175">Coiled coil</keyword>
<keyword evidence="3" id="KW-0963">Cytoplasm</keyword>
<feature type="coiled-coil region" evidence="8">
    <location>
        <begin position="4877"/>
        <end position="4945"/>
    </location>
</feature>
<dbReference type="FunFam" id="1.20.58.60:FF:000284">
    <property type="entry name" value="VAB-10A protein"/>
    <property type="match status" value="1"/>
</dbReference>
<feature type="region of interest" description="Disordered" evidence="9">
    <location>
        <begin position="2754"/>
        <end position="2788"/>
    </location>
</feature>
<dbReference type="Pfam" id="PF00435">
    <property type="entry name" value="Spectrin"/>
    <property type="match status" value="5"/>
</dbReference>
<evidence type="ECO:0000313" key="15">
    <source>
        <dbReference type="Proteomes" id="UP000827892"/>
    </source>
</evidence>
<dbReference type="CDD" id="cd00176">
    <property type="entry name" value="SPEC"/>
    <property type="match status" value="9"/>
</dbReference>
<dbReference type="Gene3D" id="3.30.920.20">
    <property type="entry name" value="Gas2-like domain"/>
    <property type="match status" value="1"/>
</dbReference>
<dbReference type="FunFam" id="1.20.58.60:FF:000543">
    <property type="entry name" value="Protein CBG15811"/>
    <property type="match status" value="1"/>
</dbReference>
<feature type="coiled-coil region" evidence="8">
    <location>
        <begin position="4541"/>
        <end position="4627"/>
    </location>
</feature>
<dbReference type="SMART" id="SM00250">
    <property type="entry name" value="PLEC"/>
    <property type="match status" value="18"/>
</dbReference>
<feature type="compositionally biased region" description="Polar residues" evidence="9">
    <location>
        <begin position="7165"/>
        <end position="7182"/>
    </location>
</feature>
<dbReference type="FunFam" id="3.90.1290.10:FF:000027">
    <property type="entry name" value="VAB-10A protein"/>
    <property type="match status" value="1"/>
</dbReference>
<dbReference type="FunFam" id="1.10.418.10:FF:000022">
    <property type="entry name" value="Short stop, isoform K"/>
    <property type="match status" value="1"/>
</dbReference>
<evidence type="ECO:0000256" key="8">
    <source>
        <dbReference type="SAM" id="Coils"/>
    </source>
</evidence>
<feature type="coiled-coil region" evidence="8">
    <location>
        <begin position="6454"/>
        <end position="6484"/>
    </location>
</feature>
<feature type="region of interest" description="Disordered" evidence="9">
    <location>
        <begin position="1576"/>
        <end position="1608"/>
    </location>
</feature>
<keyword evidence="2 7" id="KW-0728">SH3 domain</keyword>
<dbReference type="Proteomes" id="UP000827892">
    <property type="component" value="Chromosome I"/>
</dbReference>
<feature type="compositionally biased region" description="Polar residues" evidence="9">
    <location>
        <begin position="2761"/>
        <end position="2788"/>
    </location>
</feature>
<dbReference type="Pfam" id="PF17902">
    <property type="entry name" value="SH3_10"/>
    <property type="match status" value="1"/>
</dbReference>
<evidence type="ECO:0000313" key="14">
    <source>
        <dbReference type="EMBL" id="ULU13970.1"/>
    </source>
</evidence>
<dbReference type="Pfam" id="PF21020">
    <property type="entry name" value="Spectrin_4"/>
    <property type="match status" value="1"/>
</dbReference>
<dbReference type="PROSITE" id="PS51460">
    <property type="entry name" value="GAR"/>
    <property type="match status" value="1"/>
</dbReference>
<evidence type="ECO:0000256" key="6">
    <source>
        <dbReference type="ARBA" id="ARBA00023212"/>
    </source>
</evidence>
<evidence type="ECO:0000256" key="10">
    <source>
        <dbReference type="SAM" id="SignalP"/>
    </source>
</evidence>
<dbReference type="EMBL" id="CP090891">
    <property type="protein sequence ID" value="ULU13970.1"/>
    <property type="molecule type" value="Genomic_DNA"/>
</dbReference>
<dbReference type="InterPro" id="IPR035915">
    <property type="entry name" value="Plakin_repeat_sf"/>
</dbReference>
<feature type="region of interest" description="Disordered" evidence="9">
    <location>
        <begin position="185"/>
        <end position="229"/>
    </location>
</feature>
<dbReference type="FunFam" id="1.20.58.60:FF:000319">
    <property type="entry name" value="Protein CBG15811"/>
    <property type="match status" value="1"/>
</dbReference>
<dbReference type="FunFam" id="1.20.58.60:FF:000254">
    <property type="entry name" value="VAB-10B protein"/>
    <property type="match status" value="1"/>
</dbReference>
<dbReference type="InterPro" id="IPR011992">
    <property type="entry name" value="EF-hand-dom_pair"/>
</dbReference>
<reference evidence="14 15" key="1">
    <citation type="submission" date="2022-05" db="EMBL/GenBank/DDBJ databases">
        <title>Chromosome-level reference genomes for two strains of Caenorhabditis briggsae: an improved platform for comparative genomics.</title>
        <authorList>
            <person name="Stevens L."/>
            <person name="Andersen E.C."/>
        </authorList>
    </citation>
    <scope>NUCLEOTIDE SEQUENCE [LARGE SCALE GENOMIC DNA]</scope>
    <source>
        <strain evidence="14">QX1410_ONT</strain>
        <tissue evidence="14">Whole-organism</tissue>
    </source>
</reference>
<dbReference type="InterPro" id="IPR002017">
    <property type="entry name" value="Spectrin_repeat"/>
</dbReference>
<feature type="region of interest" description="Disordered" evidence="9">
    <location>
        <begin position="267"/>
        <end position="318"/>
    </location>
</feature>
<evidence type="ECO:0000256" key="5">
    <source>
        <dbReference type="ARBA" id="ARBA00022737"/>
    </source>
</evidence>
<dbReference type="Gene3D" id="2.30.30.40">
    <property type="entry name" value="SH3 Domains"/>
    <property type="match status" value="1"/>
</dbReference>
<feature type="chain" id="PRO_5042134670" evidence="10">
    <location>
        <begin position="19"/>
        <end position="7182"/>
    </location>
</feature>
<feature type="compositionally biased region" description="Basic and acidic residues" evidence="9">
    <location>
        <begin position="7136"/>
        <end position="7146"/>
    </location>
</feature>
<feature type="region of interest" description="Disordered" evidence="9">
    <location>
        <begin position="3536"/>
        <end position="3585"/>
    </location>
</feature>
<dbReference type="InterPro" id="IPR001715">
    <property type="entry name" value="CH_dom"/>
</dbReference>
<dbReference type="InterPro" id="IPR001452">
    <property type="entry name" value="SH3_domain"/>
</dbReference>
<feature type="coiled-coil region" evidence="8">
    <location>
        <begin position="1279"/>
        <end position="1333"/>
    </location>
</feature>
<feature type="coiled-coil region" evidence="8">
    <location>
        <begin position="5818"/>
        <end position="5866"/>
    </location>
</feature>
<accession>A0AAE9DZ76</accession>
<name>A0AAE9DZ76_CAEBR</name>
<dbReference type="Pfam" id="PF00307">
    <property type="entry name" value="CH"/>
    <property type="match status" value="1"/>
</dbReference>
<dbReference type="SUPFAM" id="SSF75399">
    <property type="entry name" value="Plakin repeat"/>
    <property type="match status" value="10"/>
</dbReference>
<dbReference type="PANTHER" id="PTHR23169">
    <property type="entry name" value="ENVOPLAKIN"/>
    <property type="match status" value="1"/>
</dbReference>
<dbReference type="GO" id="GO:0008017">
    <property type="term" value="F:microtubule binding"/>
    <property type="evidence" value="ECO:0007669"/>
    <property type="project" value="InterPro"/>
</dbReference>
<dbReference type="InterPro" id="IPR043197">
    <property type="entry name" value="Plakin"/>
</dbReference>
<feature type="region of interest" description="Disordered" evidence="9">
    <location>
        <begin position="30"/>
        <end position="97"/>
    </location>
</feature>
<proteinExistence type="predicted"/>
<feature type="coiled-coil region" evidence="8">
    <location>
        <begin position="4981"/>
        <end position="5008"/>
    </location>
</feature>
<dbReference type="InterPro" id="IPR049538">
    <property type="entry name" value="PCN-like_spectrin-like_rpt"/>
</dbReference>
<feature type="coiled-coil region" evidence="8">
    <location>
        <begin position="5255"/>
        <end position="5282"/>
    </location>
</feature>
<keyword evidence="10" id="KW-0732">Signal</keyword>
<dbReference type="PROSITE" id="PS50002">
    <property type="entry name" value="SH3"/>
    <property type="match status" value="1"/>
</dbReference>
<dbReference type="GO" id="GO:0005856">
    <property type="term" value="C:cytoskeleton"/>
    <property type="evidence" value="ECO:0007669"/>
    <property type="project" value="UniProtKB-SubCell"/>
</dbReference>
<keyword evidence="5" id="KW-0677">Repeat</keyword>
<protein>
    <submittedName>
        <fullName evidence="14">Uncharacterized protein</fullName>
    </submittedName>
</protein>
<evidence type="ECO:0000256" key="7">
    <source>
        <dbReference type="PROSITE-ProRule" id="PRU00192"/>
    </source>
</evidence>
<evidence type="ECO:0000259" key="12">
    <source>
        <dbReference type="PROSITE" id="PS50021"/>
    </source>
</evidence>
<dbReference type="PROSITE" id="PS50021">
    <property type="entry name" value="CH"/>
    <property type="match status" value="1"/>
</dbReference>
<feature type="signal peptide" evidence="10">
    <location>
        <begin position="1"/>
        <end position="18"/>
    </location>
</feature>
<feature type="domain" description="GAR" evidence="13">
    <location>
        <begin position="6949"/>
        <end position="7021"/>
    </location>
</feature>
<dbReference type="PANTHER" id="PTHR23169:SF23">
    <property type="entry name" value="SHORT STOP, ISOFORM H"/>
    <property type="match status" value="1"/>
</dbReference>
<evidence type="ECO:0000256" key="3">
    <source>
        <dbReference type="ARBA" id="ARBA00022490"/>
    </source>
</evidence>
<dbReference type="SUPFAM" id="SSF47473">
    <property type="entry name" value="EF-hand"/>
    <property type="match status" value="1"/>
</dbReference>
<evidence type="ECO:0000256" key="4">
    <source>
        <dbReference type="ARBA" id="ARBA00022553"/>
    </source>
</evidence>
<dbReference type="Gene3D" id="3.90.1290.10">
    <property type="entry name" value="Plakin repeat"/>
    <property type="match status" value="8"/>
</dbReference>
<evidence type="ECO:0000256" key="1">
    <source>
        <dbReference type="ARBA" id="ARBA00004245"/>
    </source>
</evidence>
<dbReference type="InterPro" id="IPR001101">
    <property type="entry name" value="Plectin_repeat"/>
</dbReference>
<dbReference type="SUPFAM" id="SSF46966">
    <property type="entry name" value="Spectrin repeat"/>
    <property type="match status" value="21"/>
</dbReference>
<dbReference type="InterPro" id="IPR036872">
    <property type="entry name" value="CH_dom_sf"/>
</dbReference>
<dbReference type="FunFam" id="1.20.58.60:FF:000215">
    <property type="entry name" value="VAB-10B protein"/>
    <property type="match status" value="1"/>
</dbReference>
<feature type="domain" description="Calponin-homology (CH)" evidence="12">
    <location>
        <begin position="322"/>
        <end position="429"/>
    </location>
</feature>
<feature type="region of interest" description="Disordered" evidence="9">
    <location>
        <begin position="7074"/>
        <end position="7182"/>
    </location>
</feature>
<feature type="compositionally biased region" description="Basic and acidic residues" evidence="9">
    <location>
        <begin position="282"/>
        <end position="314"/>
    </location>
</feature>
<dbReference type="CDD" id="cd21189">
    <property type="entry name" value="CH_PLEC-like_rpt2"/>
    <property type="match status" value="1"/>
</dbReference>
<dbReference type="SUPFAM" id="SSF143575">
    <property type="entry name" value="GAS2 domain-like"/>
    <property type="match status" value="1"/>
</dbReference>
<comment type="subcellular location">
    <subcellularLocation>
        <location evidence="1">Cytoplasm</location>
        <location evidence="1">Cytoskeleton</location>
    </subcellularLocation>
</comment>
<feature type="compositionally biased region" description="Low complexity" evidence="9">
    <location>
        <begin position="7111"/>
        <end position="7127"/>
    </location>
</feature>
<feature type="coiled-coil region" evidence="8">
    <location>
        <begin position="4464"/>
        <end position="4495"/>
    </location>
</feature>
<feature type="region of interest" description="Disordered" evidence="9">
    <location>
        <begin position="1530"/>
        <end position="1552"/>
    </location>
</feature>
<dbReference type="Gene3D" id="1.20.58.60">
    <property type="match status" value="20"/>
</dbReference>
<dbReference type="Gene3D" id="1.10.418.10">
    <property type="entry name" value="Calponin-like domain"/>
    <property type="match status" value="1"/>
</dbReference>
<keyword evidence="4" id="KW-0597">Phosphoprotein</keyword>
<dbReference type="FunFam" id="1.20.58.60:FF:000311">
    <property type="entry name" value="Protein CBG15811"/>
    <property type="match status" value="1"/>
</dbReference>
<evidence type="ECO:0000256" key="2">
    <source>
        <dbReference type="ARBA" id="ARBA00022443"/>
    </source>
</evidence>
<dbReference type="Pfam" id="PF02187">
    <property type="entry name" value="GAS2"/>
    <property type="match status" value="1"/>
</dbReference>
<dbReference type="InterPro" id="IPR041615">
    <property type="entry name" value="Desmoplakin_SH3"/>
</dbReference>
<dbReference type="InterPro" id="IPR036534">
    <property type="entry name" value="GAR_dom_sf"/>
</dbReference>
<feature type="region of interest" description="Disordered" evidence="9">
    <location>
        <begin position="3913"/>
        <end position="3934"/>
    </location>
</feature>
<dbReference type="SMART" id="SM00243">
    <property type="entry name" value="GAS2"/>
    <property type="match status" value="1"/>
</dbReference>
<organism evidence="14 15">
    <name type="scientific">Caenorhabditis briggsae</name>
    <dbReference type="NCBI Taxonomy" id="6238"/>
    <lineage>
        <taxon>Eukaryota</taxon>
        <taxon>Metazoa</taxon>
        <taxon>Ecdysozoa</taxon>
        <taxon>Nematoda</taxon>
        <taxon>Chromadorea</taxon>
        <taxon>Rhabditida</taxon>
        <taxon>Rhabditina</taxon>
        <taxon>Rhabditomorpha</taxon>
        <taxon>Rhabditoidea</taxon>
        <taxon>Rhabditidae</taxon>
        <taxon>Peloderinae</taxon>
        <taxon>Caenorhabditis</taxon>
    </lineage>
</organism>
<feature type="domain" description="SH3" evidence="11">
    <location>
        <begin position="960"/>
        <end position="1017"/>
    </location>
</feature>
<evidence type="ECO:0000259" key="13">
    <source>
        <dbReference type="PROSITE" id="PS51460"/>
    </source>
</evidence>
<dbReference type="InterPro" id="IPR003108">
    <property type="entry name" value="GAR_dom"/>
</dbReference>
<dbReference type="GO" id="GO:0005886">
    <property type="term" value="C:plasma membrane"/>
    <property type="evidence" value="ECO:0007669"/>
    <property type="project" value="UniProtKB-SubCell"/>
</dbReference>
<dbReference type="SMART" id="SM00150">
    <property type="entry name" value="SPEC"/>
    <property type="match status" value="25"/>
</dbReference>
<feature type="compositionally biased region" description="Gly residues" evidence="9">
    <location>
        <begin position="40"/>
        <end position="49"/>
    </location>
</feature>
<dbReference type="GO" id="GO:0045104">
    <property type="term" value="P:intermediate filament cytoskeleton organization"/>
    <property type="evidence" value="ECO:0007669"/>
    <property type="project" value="InterPro"/>
</dbReference>
<dbReference type="FunFam" id="3.30.920.20:FF:000002">
    <property type="entry name" value="dystonin isoform X1"/>
    <property type="match status" value="1"/>
</dbReference>
<feature type="coiled-coil region" evidence="8">
    <location>
        <begin position="4009"/>
        <end position="4048"/>
    </location>
</feature>